<dbReference type="RefSeq" id="WP_065143755.1">
    <property type="nucleotide sequence ID" value="NZ_LZLS01000086.1"/>
</dbReference>
<comment type="caution">
    <text evidence="1">The sequence shown here is derived from an EMBL/GenBank/DDBJ whole genome shotgun (WGS) entry which is preliminary data.</text>
</comment>
<evidence type="ECO:0000313" key="2">
    <source>
        <dbReference type="Proteomes" id="UP000093928"/>
    </source>
</evidence>
<dbReference type="EMBL" id="LZLS01000086">
    <property type="protein sequence ID" value="OBK27945.1"/>
    <property type="molecule type" value="Genomic_DNA"/>
</dbReference>
<organism evidence="1 2">
    <name type="scientific">Mycobacterium asiaticum</name>
    <dbReference type="NCBI Taxonomy" id="1790"/>
    <lineage>
        <taxon>Bacteria</taxon>
        <taxon>Bacillati</taxon>
        <taxon>Actinomycetota</taxon>
        <taxon>Actinomycetes</taxon>
        <taxon>Mycobacteriales</taxon>
        <taxon>Mycobacteriaceae</taxon>
        <taxon>Mycobacterium</taxon>
    </lineage>
</organism>
<protein>
    <submittedName>
        <fullName evidence="1">Uncharacterized protein</fullName>
    </submittedName>
</protein>
<gene>
    <name evidence="1" type="ORF">A5634_21585</name>
</gene>
<dbReference type="OrthoDB" id="9802752at2"/>
<accession>A0A1A3P2N8</accession>
<reference evidence="1 2" key="1">
    <citation type="submission" date="2016-06" db="EMBL/GenBank/DDBJ databases">
        <authorList>
            <person name="Kjaerup R.B."/>
            <person name="Dalgaard T.S."/>
            <person name="Juul-Madsen H.R."/>
        </authorList>
    </citation>
    <scope>NUCLEOTIDE SEQUENCE [LARGE SCALE GENOMIC DNA]</scope>
    <source>
        <strain evidence="1 2">1165133.8</strain>
    </source>
</reference>
<evidence type="ECO:0000313" key="1">
    <source>
        <dbReference type="EMBL" id="OBK27945.1"/>
    </source>
</evidence>
<sequence>MAATAAFYQVNGYVIAYDLDPGRVVELVVYVAEGLVDVPNIAATLKGWAKTFPPPAEWIDDDHDNTGGRHHRGD</sequence>
<dbReference type="Gene3D" id="1.10.1790.50">
    <property type="match status" value="1"/>
</dbReference>
<dbReference type="Proteomes" id="UP000093928">
    <property type="component" value="Unassembled WGS sequence"/>
</dbReference>
<dbReference type="AlphaFoldDB" id="A0A1A3P2N8"/>
<name>A0A1A3P2N8_MYCAS</name>
<proteinExistence type="predicted"/>